<dbReference type="AlphaFoldDB" id="A0A1X7VN18"/>
<dbReference type="InterPro" id="IPR026841">
    <property type="entry name" value="Aur1/Ipt1"/>
</dbReference>
<proteinExistence type="predicted"/>
<keyword evidence="4 5" id="KW-0472">Membrane</keyword>
<dbReference type="CDD" id="cd03386">
    <property type="entry name" value="PAP2_Aur1_like"/>
    <property type="match status" value="1"/>
</dbReference>
<sequence>MSYINEYKYKKTLTDHCSLLESSCRGIFSSYYEIIVRKAMLSKICSDFPGRIRDILSTIEYKKLVFSFLPFTCYLLVFRFYNEIRSITGLDKVSHPHIDTLGRIEKTIFFVQVHSVLSQLANPIFDFLASVPYLLHFPLPALFAFFLILHPNRRGAVYPFLWCAGWVNFLASIVQVTFPTAPPWYADSAVYGRNHQIVYLGPCEAGFHRLDNLMGVSVFHGLYSKSPVTFGAFPSLHVAIPMVVFLNHPWGGWKVGFTHVVWIALAAMYSTHHYFIDVLGGVFLALLVRFFMFKLWSPFEECKPIKSPDISSQTNKLLKLTYRLPSSTNLINNIV</sequence>
<name>A0A1X7VN18_AMPQE</name>
<feature type="transmembrane region" description="Helical" evidence="5">
    <location>
        <begin position="127"/>
        <end position="149"/>
    </location>
</feature>
<feature type="transmembrane region" description="Helical" evidence="5">
    <location>
        <begin position="64"/>
        <end position="81"/>
    </location>
</feature>
<protein>
    <recommendedName>
        <fullName evidence="6">Inositolphosphotransferase Aur1/Ipt1 domain-containing protein</fullName>
    </recommendedName>
</protein>
<dbReference type="Gene3D" id="1.20.144.10">
    <property type="entry name" value="Phosphatidic acid phosphatase type 2/haloperoxidase"/>
    <property type="match status" value="1"/>
</dbReference>
<dbReference type="Pfam" id="PF14378">
    <property type="entry name" value="PAP2_3"/>
    <property type="match status" value="1"/>
</dbReference>
<keyword evidence="3 5" id="KW-1133">Transmembrane helix</keyword>
<feature type="domain" description="Inositolphosphotransferase Aur1/Ipt1" evidence="6">
    <location>
        <begin position="102"/>
        <end position="288"/>
    </location>
</feature>
<feature type="transmembrane region" description="Helical" evidence="5">
    <location>
        <begin position="228"/>
        <end position="246"/>
    </location>
</feature>
<evidence type="ECO:0000256" key="1">
    <source>
        <dbReference type="ARBA" id="ARBA00004141"/>
    </source>
</evidence>
<dbReference type="EnsemblMetazoa" id="XM_003383320.3">
    <property type="protein sequence ID" value="XP_003383368.1"/>
    <property type="gene ID" value="LOC100640190"/>
</dbReference>
<reference evidence="8" key="1">
    <citation type="journal article" date="2010" name="Nature">
        <title>The Amphimedon queenslandica genome and the evolution of animal complexity.</title>
        <authorList>
            <person name="Srivastava M."/>
            <person name="Simakov O."/>
            <person name="Chapman J."/>
            <person name="Fahey B."/>
            <person name="Gauthier M.E."/>
            <person name="Mitros T."/>
            <person name="Richards G.S."/>
            <person name="Conaco C."/>
            <person name="Dacre M."/>
            <person name="Hellsten U."/>
            <person name="Larroux C."/>
            <person name="Putnam N.H."/>
            <person name="Stanke M."/>
            <person name="Adamska M."/>
            <person name="Darling A."/>
            <person name="Degnan S.M."/>
            <person name="Oakley T.H."/>
            <person name="Plachetzki D.C."/>
            <person name="Zhai Y."/>
            <person name="Adamski M."/>
            <person name="Calcino A."/>
            <person name="Cummins S.F."/>
            <person name="Goodstein D.M."/>
            <person name="Harris C."/>
            <person name="Jackson D.J."/>
            <person name="Leys S.P."/>
            <person name="Shu S."/>
            <person name="Woodcroft B.J."/>
            <person name="Vervoort M."/>
            <person name="Kosik K.S."/>
            <person name="Manning G."/>
            <person name="Degnan B.M."/>
            <person name="Rokhsar D.S."/>
        </authorList>
    </citation>
    <scope>NUCLEOTIDE SEQUENCE [LARGE SCALE GENOMIC DNA]</scope>
</reference>
<dbReference type="Proteomes" id="UP000007879">
    <property type="component" value="Unassembled WGS sequence"/>
</dbReference>
<evidence type="ECO:0000259" key="6">
    <source>
        <dbReference type="Pfam" id="PF14378"/>
    </source>
</evidence>
<keyword evidence="8" id="KW-1185">Reference proteome</keyword>
<evidence type="ECO:0000256" key="3">
    <source>
        <dbReference type="ARBA" id="ARBA00022989"/>
    </source>
</evidence>
<evidence type="ECO:0000313" key="8">
    <source>
        <dbReference type="Proteomes" id="UP000007879"/>
    </source>
</evidence>
<gene>
    <name evidence="7" type="primary">100640190</name>
</gene>
<dbReference type="OrthoDB" id="5784at2759"/>
<organism evidence="7">
    <name type="scientific">Amphimedon queenslandica</name>
    <name type="common">Sponge</name>
    <dbReference type="NCBI Taxonomy" id="400682"/>
    <lineage>
        <taxon>Eukaryota</taxon>
        <taxon>Metazoa</taxon>
        <taxon>Porifera</taxon>
        <taxon>Demospongiae</taxon>
        <taxon>Heteroscleromorpha</taxon>
        <taxon>Haplosclerida</taxon>
        <taxon>Niphatidae</taxon>
        <taxon>Amphimedon</taxon>
    </lineage>
</organism>
<dbReference type="InParanoid" id="A0A1X7VN18"/>
<evidence type="ECO:0000256" key="2">
    <source>
        <dbReference type="ARBA" id="ARBA00022692"/>
    </source>
</evidence>
<keyword evidence="2 5" id="KW-0812">Transmembrane</keyword>
<reference evidence="7" key="2">
    <citation type="submission" date="2017-05" db="UniProtKB">
        <authorList>
            <consortium name="EnsemblMetazoa"/>
        </authorList>
    </citation>
    <scope>IDENTIFICATION</scope>
</reference>
<comment type="subcellular location">
    <subcellularLocation>
        <location evidence="1">Membrane</location>
        <topology evidence="1">Multi-pass membrane protein</topology>
    </subcellularLocation>
</comment>
<dbReference type="OMA" id="WCAGWVN"/>
<dbReference type="eggNOG" id="ENOG502QPQM">
    <property type="taxonomic scope" value="Eukaryota"/>
</dbReference>
<feature type="transmembrane region" description="Helical" evidence="5">
    <location>
        <begin position="156"/>
        <end position="178"/>
    </location>
</feature>
<dbReference type="InterPro" id="IPR036938">
    <property type="entry name" value="PAP2/HPO_sf"/>
</dbReference>
<dbReference type="GO" id="GO:0016020">
    <property type="term" value="C:membrane"/>
    <property type="evidence" value="ECO:0007669"/>
    <property type="project" value="UniProtKB-SubCell"/>
</dbReference>
<accession>A0A1X7VN18</accession>
<feature type="transmembrane region" description="Helical" evidence="5">
    <location>
        <begin position="278"/>
        <end position="296"/>
    </location>
</feature>
<dbReference type="PANTHER" id="PTHR31310:SF7">
    <property type="entry name" value="PA-PHOSPHATASE RELATED-FAMILY PROTEIN DDB_G0268928"/>
    <property type="match status" value="1"/>
</dbReference>
<dbReference type="EnsemblMetazoa" id="Aqu2.1.41791_001">
    <property type="protein sequence ID" value="Aqu2.1.41791_001"/>
    <property type="gene ID" value="Aqu2.1.41791"/>
</dbReference>
<dbReference type="InterPro" id="IPR052185">
    <property type="entry name" value="IPC_Synthase-Related"/>
</dbReference>
<evidence type="ECO:0000256" key="4">
    <source>
        <dbReference type="ARBA" id="ARBA00023136"/>
    </source>
</evidence>
<dbReference type="STRING" id="400682.A0A1X7VN18"/>
<dbReference type="SUPFAM" id="SSF48317">
    <property type="entry name" value="Acid phosphatase/Vanadium-dependent haloperoxidase"/>
    <property type="match status" value="1"/>
</dbReference>
<evidence type="ECO:0000256" key="5">
    <source>
        <dbReference type="SAM" id="Phobius"/>
    </source>
</evidence>
<dbReference type="KEGG" id="aqu:100640190"/>
<dbReference type="PANTHER" id="PTHR31310">
    <property type="match status" value="1"/>
</dbReference>
<evidence type="ECO:0000313" key="7">
    <source>
        <dbReference type="EnsemblMetazoa" id="Aqu2.1.41791_001"/>
    </source>
</evidence>